<keyword evidence="1" id="KW-0812">Transmembrane</keyword>
<proteinExistence type="predicted"/>
<protein>
    <submittedName>
        <fullName evidence="2">Uncharacterized protein</fullName>
    </submittedName>
</protein>
<evidence type="ECO:0000256" key="1">
    <source>
        <dbReference type="SAM" id="Phobius"/>
    </source>
</evidence>
<dbReference type="Proteomes" id="UP001150266">
    <property type="component" value="Unassembled WGS sequence"/>
</dbReference>
<dbReference type="OrthoDB" id="3059868at2759"/>
<gene>
    <name evidence="2" type="ORF">J3R30DRAFT_597769</name>
    <name evidence="3" type="ORF">J3R30DRAFT_951925</name>
</gene>
<accession>A0A9W9A7J8</accession>
<keyword evidence="4" id="KW-1185">Reference proteome</keyword>
<organism evidence="2 4">
    <name type="scientific">Lentinula aciculospora</name>
    <dbReference type="NCBI Taxonomy" id="153920"/>
    <lineage>
        <taxon>Eukaryota</taxon>
        <taxon>Fungi</taxon>
        <taxon>Dikarya</taxon>
        <taxon>Basidiomycota</taxon>
        <taxon>Agaricomycotina</taxon>
        <taxon>Agaricomycetes</taxon>
        <taxon>Agaricomycetidae</taxon>
        <taxon>Agaricales</taxon>
        <taxon>Marasmiineae</taxon>
        <taxon>Omphalotaceae</taxon>
        <taxon>Lentinula</taxon>
    </lineage>
</organism>
<sequence>MYHLTFSPTLSAPTLLLDFRALQEWSILFSPSTRLLELLHSLQSGLLNFKDSCSRTIQYERGLDRFSNNNSTFDSLFALGLAIICCSLLVLVSYIVLKKKILGYTKSTTIITSSDTLFLTLPPRRHQIFRVLSSFVLPTPLGKSRFPVSFLRVTSDVNKLCVVEIDLALLLAGLIVGKLVLRDWKFGDELYEGYKSERNDDAEDSLDTLIAFMKGTLEMDGCRFKLKVGRKIWASVSSWVFLAGYGGTTTPQRIPLIRSAQHIKLELDFVPYTSLEPTLKKFLLTIPSGSQGIIEFSVLAPHLKWLSAEFVLCAVPFIYLTSHSDGSTSTPTPTPMLLSLKLVIELLSATCTTILSCTNASSENSLTLRETVRGWDSVEGCGLGGESRTRLKRSMLIWQAAILSAGWVQRWVVVVSR</sequence>
<dbReference type="EMBL" id="JAOTPV010000014">
    <property type="protein sequence ID" value="KAJ4475801.1"/>
    <property type="molecule type" value="Genomic_DNA"/>
</dbReference>
<dbReference type="EMBL" id="JAOTPV010000002">
    <property type="protein sequence ID" value="KAJ4488549.1"/>
    <property type="molecule type" value="Genomic_DNA"/>
</dbReference>
<evidence type="ECO:0000313" key="4">
    <source>
        <dbReference type="Proteomes" id="UP001150266"/>
    </source>
</evidence>
<keyword evidence="1" id="KW-1133">Transmembrane helix</keyword>
<name>A0A9W9A7J8_9AGAR</name>
<reference evidence="2" key="1">
    <citation type="submission" date="2022-08" db="EMBL/GenBank/DDBJ databases">
        <title>A Global Phylogenomic Analysis of the Shiitake Genus Lentinula.</title>
        <authorList>
            <consortium name="DOE Joint Genome Institute"/>
            <person name="Sierra-Patev S."/>
            <person name="Min B."/>
            <person name="Naranjo-Ortiz M."/>
            <person name="Looney B."/>
            <person name="Konkel Z."/>
            <person name="Slot J.C."/>
            <person name="Sakamoto Y."/>
            <person name="Steenwyk J.L."/>
            <person name="Rokas A."/>
            <person name="Carro J."/>
            <person name="Camarero S."/>
            <person name="Ferreira P."/>
            <person name="Molpeceres G."/>
            <person name="Ruiz-Duenas F.J."/>
            <person name="Serrano A."/>
            <person name="Henrissat B."/>
            <person name="Drula E."/>
            <person name="Hughes K.W."/>
            <person name="Mata J.L."/>
            <person name="Ishikawa N.K."/>
            <person name="Vargas-Isla R."/>
            <person name="Ushijima S."/>
            <person name="Smith C.A."/>
            <person name="Ahrendt S."/>
            <person name="Andreopoulos W."/>
            <person name="He G."/>
            <person name="Labutti K."/>
            <person name="Lipzen A."/>
            <person name="Ng V."/>
            <person name="Riley R."/>
            <person name="Sandor L."/>
            <person name="Barry K."/>
            <person name="Martinez A.T."/>
            <person name="Xiao Y."/>
            <person name="Gibbons J.G."/>
            <person name="Terashima K."/>
            <person name="Grigoriev I.V."/>
            <person name="Hibbett D.S."/>
        </authorList>
    </citation>
    <scope>NUCLEOTIDE SEQUENCE</scope>
    <source>
        <strain evidence="2">JLM2183</strain>
    </source>
</reference>
<dbReference type="AlphaFoldDB" id="A0A9W9A7J8"/>
<comment type="caution">
    <text evidence="2">The sequence shown here is derived from an EMBL/GenBank/DDBJ whole genome shotgun (WGS) entry which is preliminary data.</text>
</comment>
<evidence type="ECO:0000313" key="2">
    <source>
        <dbReference type="EMBL" id="KAJ4475801.1"/>
    </source>
</evidence>
<evidence type="ECO:0000313" key="3">
    <source>
        <dbReference type="EMBL" id="KAJ4488549.1"/>
    </source>
</evidence>
<keyword evidence="1" id="KW-0472">Membrane</keyword>
<feature type="transmembrane region" description="Helical" evidence="1">
    <location>
        <begin position="76"/>
        <end position="97"/>
    </location>
</feature>